<evidence type="ECO:0000259" key="12">
    <source>
        <dbReference type="Pfam" id="PF14841"/>
    </source>
</evidence>
<dbReference type="InterPro" id="IPR011002">
    <property type="entry name" value="FliG_a-hlx"/>
</dbReference>
<dbReference type="Pfam" id="PF01706">
    <property type="entry name" value="FliG_C"/>
    <property type="match status" value="1"/>
</dbReference>
<accession>A0A7X1F862</accession>
<name>A0A7X1F862_9SPHN</name>
<feature type="domain" description="Flagellar motor switch protein FliG middle" evidence="12">
    <location>
        <begin position="124"/>
        <end position="196"/>
    </location>
</feature>
<dbReference type="Pfam" id="PF14842">
    <property type="entry name" value="FliG_N"/>
    <property type="match status" value="1"/>
</dbReference>
<dbReference type="PRINTS" id="PR00954">
    <property type="entry name" value="FLGMOTORFLIG"/>
</dbReference>
<keyword evidence="7" id="KW-0283">Flagellar rotation</keyword>
<evidence type="ECO:0000256" key="8">
    <source>
        <dbReference type="ARBA" id="ARBA00023136"/>
    </source>
</evidence>
<dbReference type="PANTHER" id="PTHR30534:SF0">
    <property type="entry name" value="FLAGELLAR MOTOR SWITCH PROTEIN FLIG"/>
    <property type="match status" value="1"/>
</dbReference>
<keyword evidence="14" id="KW-0282">Flagellum</keyword>
<organism evidence="14 15">
    <name type="scientific">Novosphingobium aerophilum</name>
    <dbReference type="NCBI Taxonomy" id="2839843"/>
    <lineage>
        <taxon>Bacteria</taxon>
        <taxon>Pseudomonadati</taxon>
        <taxon>Pseudomonadota</taxon>
        <taxon>Alphaproteobacteria</taxon>
        <taxon>Sphingomonadales</taxon>
        <taxon>Sphingomonadaceae</taxon>
        <taxon>Novosphingobium</taxon>
    </lineage>
</organism>
<dbReference type="SUPFAM" id="SSF48029">
    <property type="entry name" value="FliG"/>
    <property type="match status" value="2"/>
</dbReference>
<dbReference type="Proteomes" id="UP000520156">
    <property type="component" value="Unassembled WGS sequence"/>
</dbReference>
<dbReference type="GO" id="GO:0071973">
    <property type="term" value="P:bacterial-type flagellum-dependent cell motility"/>
    <property type="evidence" value="ECO:0007669"/>
    <property type="project" value="InterPro"/>
</dbReference>
<dbReference type="Gene3D" id="1.10.220.30">
    <property type="match status" value="3"/>
</dbReference>
<reference evidence="14 15" key="1">
    <citation type="submission" date="2020-08" db="EMBL/GenBank/DDBJ databases">
        <title>The genome sequence of Novosphingobium flavum 4Y4.</title>
        <authorList>
            <person name="Liu Y."/>
        </authorList>
    </citation>
    <scope>NUCLEOTIDE SEQUENCE [LARGE SCALE GENOMIC DNA]</scope>
    <source>
        <strain evidence="14 15">4Y4</strain>
    </source>
</reference>
<dbReference type="EMBL" id="JACLAU010000015">
    <property type="protein sequence ID" value="MBC2652136.1"/>
    <property type="molecule type" value="Genomic_DNA"/>
</dbReference>
<dbReference type="GO" id="GO:0005886">
    <property type="term" value="C:plasma membrane"/>
    <property type="evidence" value="ECO:0007669"/>
    <property type="project" value="UniProtKB-SubCell"/>
</dbReference>
<evidence type="ECO:0000256" key="7">
    <source>
        <dbReference type="ARBA" id="ARBA00022779"/>
    </source>
</evidence>
<comment type="subcellular location">
    <subcellularLocation>
        <location evidence="1">Bacterial flagellum basal body</location>
    </subcellularLocation>
    <subcellularLocation>
        <location evidence="2">Cell membrane</location>
        <topology evidence="2">Peripheral membrane protein</topology>
        <orientation evidence="2">Cytoplasmic side</orientation>
    </subcellularLocation>
</comment>
<proteinExistence type="inferred from homology"/>
<evidence type="ECO:0000256" key="4">
    <source>
        <dbReference type="ARBA" id="ARBA00021870"/>
    </source>
</evidence>
<sequence length="341" mass="36942">MNAVTTLDPESLTEADRAAVMVMLLDERQAAQILSRLEPAELRLLGEKMCALGEIAPEVIANAIASFVDKTERLGLKAHDRLGQVRSLMTRAVGGVKADNLMQRIIPPDHKPPSALELARWLNPDALVPLISEEHPQAIAVLLVQLDPEIAAEVLHALPSDKQPQVVHRIATLGPVQPEALAMLDELLGQRIREAHGSAPLTMGGPREAAEIINSAGKAVEKRVMPEITKLDKALAKQIESEMFKFEHLFVLDPQAMGALLREVESDTLIDALKGIAEDQRTVFFKAMSSRAADGIKDEIANRGRLKMADVIAAQKAIVAVARRLAAEGTIVFGAGDDDYV</sequence>
<feature type="domain" description="Flagellar motor switch protein FliG N-terminal" evidence="13">
    <location>
        <begin position="12"/>
        <end position="108"/>
    </location>
</feature>
<dbReference type="InterPro" id="IPR028263">
    <property type="entry name" value="FliG_N"/>
</dbReference>
<evidence type="ECO:0000256" key="5">
    <source>
        <dbReference type="ARBA" id="ARBA00022475"/>
    </source>
</evidence>
<keyword evidence="5" id="KW-1003">Cell membrane</keyword>
<keyword evidence="8" id="KW-0472">Membrane</keyword>
<evidence type="ECO:0000256" key="3">
    <source>
        <dbReference type="ARBA" id="ARBA00010299"/>
    </source>
</evidence>
<evidence type="ECO:0000256" key="10">
    <source>
        <dbReference type="ARBA" id="ARBA00025598"/>
    </source>
</evidence>
<evidence type="ECO:0000259" key="13">
    <source>
        <dbReference type="Pfam" id="PF14842"/>
    </source>
</evidence>
<dbReference type="AlphaFoldDB" id="A0A7X1F862"/>
<dbReference type="InterPro" id="IPR032779">
    <property type="entry name" value="FliG_M"/>
</dbReference>
<evidence type="ECO:0000313" key="15">
    <source>
        <dbReference type="Proteomes" id="UP000520156"/>
    </source>
</evidence>
<keyword evidence="15" id="KW-1185">Reference proteome</keyword>
<dbReference type="NCBIfam" id="TIGR00207">
    <property type="entry name" value="fliG"/>
    <property type="match status" value="1"/>
</dbReference>
<comment type="caution">
    <text evidence="14">The sequence shown here is derived from an EMBL/GenBank/DDBJ whole genome shotgun (WGS) entry which is preliminary data.</text>
</comment>
<keyword evidence="6" id="KW-0145">Chemotaxis</keyword>
<dbReference type="PANTHER" id="PTHR30534">
    <property type="entry name" value="FLAGELLAR MOTOR SWITCH PROTEIN FLIG"/>
    <property type="match status" value="1"/>
</dbReference>
<evidence type="ECO:0000256" key="1">
    <source>
        <dbReference type="ARBA" id="ARBA00004117"/>
    </source>
</evidence>
<comment type="similarity">
    <text evidence="3">Belongs to the FliG family.</text>
</comment>
<comment type="function">
    <text evidence="10">FliG is one of three proteins (FliG, FliN, FliM) that forms the rotor-mounted switch complex (C ring), located at the base of the basal body. This complex interacts with the CheY and CheZ chemotaxis proteins, in addition to contacting components of the motor that determine the direction of flagellar rotation.</text>
</comment>
<evidence type="ECO:0000256" key="6">
    <source>
        <dbReference type="ARBA" id="ARBA00022500"/>
    </source>
</evidence>
<protein>
    <recommendedName>
        <fullName evidence="4">Flagellar motor switch protein FliG</fullName>
    </recommendedName>
</protein>
<feature type="domain" description="Flagellar motor switch protein FliG C-terminal" evidence="11">
    <location>
        <begin position="227"/>
        <end position="332"/>
    </location>
</feature>
<dbReference type="GO" id="GO:0006935">
    <property type="term" value="P:chemotaxis"/>
    <property type="evidence" value="ECO:0007669"/>
    <property type="project" value="UniProtKB-KW"/>
</dbReference>
<dbReference type="RefSeq" id="WP_185683556.1">
    <property type="nucleotide sequence ID" value="NZ_JACLAU010000015.1"/>
</dbReference>
<evidence type="ECO:0000256" key="2">
    <source>
        <dbReference type="ARBA" id="ARBA00004413"/>
    </source>
</evidence>
<evidence type="ECO:0000313" key="14">
    <source>
        <dbReference type="EMBL" id="MBC2652136.1"/>
    </source>
</evidence>
<keyword evidence="14" id="KW-0969">Cilium</keyword>
<keyword evidence="14" id="KW-0966">Cell projection</keyword>
<dbReference type="Pfam" id="PF14841">
    <property type="entry name" value="FliG_M"/>
    <property type="match status" value="1"/>
</dbReference>
<dbReference type="GO" id="GO:0009425">
    <property type="term" value="C:bacterial-type flagellum basal body"/>
    <property type="evidence" value="ECO:0007669"/>
    <property type="project" value="UniProtKB-SubCell"/>
</dbReference>
<dbReference type="InterPro" id="IPR000090">
    <property type="entry name" value="Flg_Motor_Flig"/>
</dbReference>
<dbReference type="GO" id="GO:0003774">
    <property type="term" value="F:cytoskeletal motor activity"/>
    <property type="evidence" value="ECO:0007669"/>
    <property type="project" value="InterPro"/>
</dbReference>
<keyword evidence="9" id="KW-0975">Bacterial flagellum</keyword>
<evidence type="ECO:0000259" key="11">
    <source>
        <dbReference type="Pfam" id="PF01706"/>
    </source>
</evidence>
<gene>
    <name evidence="14" type="primary">fliG</name>
    <name evidence="14" type="ORF">H7F49_10505</name>
</gene>
<evidence type="ECO:0000256" key="9">
    <source>
        <dbReference type="ARBA" id="ARBA00023143"/>
    </source>
</evidence>
<dbReference type="InterPro" id="IPR023087">
    <property type="entry name" value="Flg_Motor_Flig_C"/>
</dbReference>